<dbReference type="GO" id="GO:0030043">
    <property type="term" value="P:actin filament fragmentation"/>
    <property type="evidence" value="ECO:0000318"/>
    <property type="project" value="GO_Central"/>
</dbReference>
<accession>E9I414</accession>
<evidence type="ECO:0000259" key="3">
    <source>
        <dbReference type="PROSITE" id="PS51263"/>
    </source>
</evidence>
<dbReference type="InterPro" id="IPR017904">
    <property type="entry name" value="ADF/Cofilin"/>
</dbReference>
<dbReference type="Gene3D" id="3.40.20.10">
    <property type="entry name" value="Severin"/>
    <property type="match status" value="1"/>
</dbReference>
<dbReference type="KEGG" id="dpx:DAPPUDRAFT_70036"/>
<dbReference type="EMBL" id="GL734864">
    <property type="protein sequence ID" value="EFX61265.1"/>
    <property type="molecule type" value="Genomic_DNA"/>
</dbReference>
<evidence type="ECO:0000313" key="5">
    <source>
        <dbReference type="Proteomes" id="UP000000305"/>
    </source>
</evidence>
<dbReference type="PANTHER" id="PTHR11913">
    <property type="entry name" value="COFILIN-RELATED"/>
    <property type="match status" value="1"/>
</dbReference>
<dbReference type="Pfam" id="PF00241">
    <property type="entry name" value="Cofilin_ADF"/>
    <property type="match status" value="1"/>
</dbReference>
<dbReference type="HOGENOM" id="CLU_094004_2_2_1"/>
<dbReference type="PhylomeDB" id="E9I414"/>
<dbReference type="InterPro" id="IPR002108">
    <property type="entry name" value="ADF-H"/>
</dbReference>
<dbReference type="SUPFAM" id="SSF55753">
    <property type="entry name" value="Actin depolymerizing proteins"/>
    <property type="match status" value="1"/>
</dbReference>
<evidence type="ECO:0000313" key="4">
    <source>
        <dbReference type="EMBL" id="EFX61265.1"/>
    </source>
</evidence>
<dbReference type="Proteomes" id="UP000000305">
    <property type="component" value="Unassembled WGS sequence"/>
</dbReference>
<dbReference type="GO" id="GO:0051014">
    <property type="term" value="P:actin filament severing"/>
    <property type="evidence" value="ECO:0000318"/>
    <property type="project" value="GO_Central"/>
</dbReference>
<dbReference type="CDD" id="cd11286">
    <property type="entry name" value="ADF_cofilin_like"/>
    <property type="match status" value="1"/>
</dbReference>
<comment type="similarity">
    <text evidence="1">Belongs to the actin-binding proteins ADF family.</text>
</comment>
<feature type="domain" description="ADF-H" evidence="3">
    <location>
        <begin position="1"/>
        <end position="105"/>
    </location>
</feature>
<gene>
    <name evidence="4" type="ORF">DAPPUDRAFT_70036</name>
</gene>
<dbReference type="InterPro" id="IPR029006">
    <property type="entry name" value="ADF-H/Gelsolin-like_dom_sf"/>
</dbReference>
<evidence type="ECO:0000256" key="2">
    <source>
        <dbReference type="ARBA" id="ARBA00023203"/>
    </source>
</evidence>
<dbReference type="OMA" id="YVIFRVD"/>
<evidence type="ECO:0000256" key="1">
    <source>
        <dbReference type="ARBA" id="ARBA00006844"/>
    </source>
</evidence>
<dbReference type="GO" id="GO:0005737">
    <property type="term" value="C:cytoplasm"/>
    <property type="evidence" value="ECO:0000318"/>
    <property type="project" value="GO_Central"/>
</dbReference>
<dbReference type="InParanoid" id="E9I414"/>
<dbReference type="SMART" id="SM00102">
    <property type="entry name" value="ADF"/>
    <property type="match status" value="1"/>
</dbReference>
<dbReference type="STRING" id="6669.E9I414"/>
<dbReference type="GO" id="GO:0051015">
    <property type="term" value="F:actin filament binding"/>
    <property type="evidence" value="ECO:0000318"/>
    <property type="project" value="GO_Central"/>
</dbReference>
<organism evidence="4 5">
    <name type="scientific">Daphnia pulex</name>
    <name type="common">Water flea</name>
    <dbReference type="NCBI Taxonomy" id="6669"/>
    <lineage>
        <taxon>Eukaryota</taxon>
        <taxon>Metazoa</taxon>
        <taxon>Ecdysozoa</taxon>
        <taxon>Arthropoda</taxon>
        <taxon>Crustacea</taxon>
        <taxon>Branchiopoda</taxon>
        <taxon>Diplostraca</taxon>
        <taxon>Cladocera</taxon>
        <taxon>Anomopoda</taxon>
        <taxon>Daphniidae</taxon>
        <taxon>Daphnia</taxon>
    </lineage>
</organism>
<keyword evidence="5" id="KW-1185">Reference proteome</keyword>
<reference evidence="4 5" key="1">
    <citation type="journal article" date="2011" name="Science">
        <title>The ecoresponsive genome of Daphnia pulex.</title>
        <authorList>
            <person name="Colbourne J.K."/>
            <person name="Pfrender M.E."/>
            <person name="Gilbert D."/>
            <person name="Thomas W.K."/>
            <person name="Tucker A."/>
            <person name="Oakley T.H."/>
            <person name="Tokishita S."/>
            <person name="Aerts A."/>
            <person name="Arnold G.J."/>
            <person name="Basu M.K."/>
            <person name="Bauer D.J."/>
            <person name="Caceres C.E."/>
            <person name="Carmel L."/>
            <person name="Casola C."/>
            <person name="Choi J.H."/>
            <person name="Detter J.C."/>
            <person name="Dong Q."/>
            <person name="Dusheyko S."/>
            <person name="Eads B.D."/>
            <person name="Frohlich T."/>
            <person name="Geiler-Samerotte K.A."/>
            <person name="Gerlach D."/>
            <person name="Hatcher P."/>
            <person name="Jogdeo S."/>
            <person name="Krijgsveld J."/>
            <person name="Kriventseva E.V."/>
            <person name="Kultz D."/>
            <person name="Laforsch C."/>
            <person name="Lindquist E."/>
            <person name="Lopez J."/>
            <person name="Manak J.R."/>
            <person name="Muller J."/>
            <person name="Pangilinan J."/>
            <person name="Patwardhan R.P."/>
            <person name="Pitluck S."/>
            <person name="Pritham E.J."/>
            <person name="Rechtsteiner A."/>
            <person name="Rho M."/>
            <person name="Rogozin I.B."/>
            <person name="Sakarya O."/>
            <person name="Salamov A."/>
            <person name="Schaack S."/>
            <person name="Shapiro H."/>
            <person name="Shiga Y."/>
            <person name="Skalitzky C."/>
            <person name="Smith Z."/>
            <person name="Souvorov A."/>
            <person name="Sung W."/>
            <person name="Tang Z."/>
            <person name="Tsuchiya D."/>
            <person name="Tu H."/>
            <person name="Vos H."/>
            <person name="Wang M."/>
            <person name="Wolf Y.I."/>
            <person name="Yamagata H."/>
            <person name="Yamada T."/>
            <person name="Ye Y."/>
            <person name="Shaw J.R."/>
            <person name="Andrews J."/>
            <person name="Crease T.J."/>
            <person name="Tang H."/>
            <person name="Lucas S.M."/>
            <person name="Robertson H.M."/>
            <person name="Bork P."/>
            <person name="Koonin E.V."/>
            <person name="Zdobnov E.M."/>
            <person name="Grigoriev I.V."/>
            <person name="Lynch M."/>
            <person name="Boore J.L."/>
        </authorList>
    </citation>
    <scope>NUCLEOTIDE SEQUENCE [LARGE SCALE GENOMIC DNA]</scope>
</reference>
<dbReference type="PROSITE" id="PS51263">
    <property type="entry name" value="ADF_H"/>
    <property type="match status" value="1"/>
</dbReference>
<name>E9I414_DAPPU</name>
<dbReference type="eggNOG" id="KOG1735">
    <property type="taxonomic scope" value="Eukaryota"/>
</dbReference>
<sequence>MQIAIDDKCKEVFKQLKFEKLHRYIIYKIEGEKIVVEQHGERNETWDQFLHRLPKDDYRFGVYDLEFKTHDGINSTKIFFCNWLTEHAKIKSKMLYATGKEAFKK</sequence>
<keyword evidence="2" id="KW-0009">Actin-binding</keyword>
<proteinExistence type="inferred from homology"/>
<dbReference type="OrthoDB" id="10249245at2759"/>
<dbReference type="AlphaFoldDB" id="E9I414"/>
<dbReference type="GO" id="GO:0015629">
    <property type="term" value="C:actin cytoskeleton"/>
    <property type="evidence" value="ECO:0000318"/>
    <property type="project" value="GO_Central"/>
</dbReference>
<protein>
    <recommendedName>
        <fullName evidence="3">ADF-H domain-containing protein</fullName>
    </recommendedName>
</protein>